<dbReference type="GO" id="GO:0016791">
    <property type="term" value="F:phosphatase activity"/>
    <property type="evidence" value="ECO:0007669"/>
    <property type="project" value="TreeGrafter"/>
</dbReference>
<dbReference type="InterPro" id="IPR004843">
    <property type="entry name" value="Calcineurin-like_PHP"/>
</dbReference>
<dbReference type="GO" id="GO:0008803">
    <property type="term" value="F:bis(5'-nucleosyl)-tetraphosphatase (symmetrical) activity"/>
    <property type="evidence" value="ECO:0007669"/>
    <property type="project" value="TreeGrafter"/>
</dbReference>
<name>A0A6S6SF71_9BACT</name>
<dbReference type="PANTHER" id="PTHR42850">
    <property type="entry name" value="METALLOPHOSPHOESTERASE"/>
    <property type="match status" value="1"/>
</dbReference>
<dbReference type="SUPFAM" id="SSF56300">
    <property type="entry name" value="Metallo-dependent phosphatases"/>
    <property type="match status" value="1"/>
</dbReference>
<dbReference type="PANTHER" id="PTHR42850:SF4">
    <property type="entry name" value="ZINC-DEPENDENT ENDOPOLYPHOSPHATASE"/>
    <property type="match status" value="1"/>
</dbReference>
<evidence type="ECO:0000259" key="1">
    <source>
        <dbReference type="Pfam" id="PF00149"/>
    </source>
</evidence>
<gene>
    <name evidence="2" type="ORF">HELGO_WM33591</name>
</gene>
<dbReference type="InterPro" id="IPR050126">
    <property type="entry name" value="Ap4A_hydrolase"/>
</dbReference>
<dbReference type="AlphaFoldDB" id="A0A6S6SF71"/>
<proteinExistence type="predicted"/>
<feature type="domain" description="Calcineurin-like phosphoesterase" evidence="1">
    <location>
        <begin position="2"/>
        <end position="166"/>
    </location>
</feature>
<sequence>MNYCVVGDVHGEYKALINLVAKTPKGSQIIFVGDLVDRGSQSAHVIRFIRKHKLPCVQGNHEVMMINYGSKFIKDVKANRPIQQDNMWLKHGGLETLLSYGLVSIKNKEICLHPFIQEFIFQFEDDIEWMKKLPLYLELDAKHSSGRKVVVSHSAIAPVWKLKESREKKDMKKFNEMVLWGRVKPIDNEPIFNIFGHTPQRYVAETKRHYVNIDTGCYMKSEKGFGILSAYCVETEEVYSSSDLNYEKVS</sequence>
<evidence type="ECO:0000313" key="2">
    <source>
        <dbReference type="EMBL" id="CAA6807064.1"/>
    </source>
</evidence>
<dbReference type="Pfam" id="PF00149">
    <property type="entry name" value="Metallophos"/>
    <property type="match status" value="1"/>
</dbReference>
<dbReference type="EMBL" id="CACVAZ010000035">
    <property type="protein sequence ID" value="CAA6807064.1"/>
    <property type="molecule type" value="Genomic_DNA"/>
</dbReference>
<dbReference type="Gene3D" id="3.60.21.10">
    <property type="match status" value="1"/>
</dbReference>
<organism evidence="2">
    <name type="scientific">uncultured Sulfurovum sp</name>
    <dbReference type="NCBI Taxonomy" id="269237"/>
    <lineage>
        <taxon>Bacteria</taxon>
        <taxon>Pseudomonadati</taxon>
        <taxon>Campylobacterota</taxon>
        <taxon>Epsilonproteobacteria</taxon>
        <taxon>Campylobacterales</taxon>
        <taxon>Sulfurovaceae</taxon>
        <taxon>Sulfurovum</taxon>
        <taxon>environmental samples</taxon>
    </lineage>
</organism>
<reference evidence="2" key="1">
    <citation type="submission" date="2020-01" db="EMBL/GenBank/DDBJ databases">
        <authorList>
            <person name="Meier V. D."/>
            <person name="Meier V D."/>
        </authorList>
    </citation>
    <scope>NUCLEOTIDE SEQUENCE</scope>
    <source>
        <strain evidence="2">HLG_WM_MAG_02</strain>
    </source>
</reference>
<protein>
    <submittedName>
        <fullName evidence="2">Serine/threonine protein phosphatase</fullName>
    </submittedName>
</protein>
<dbReference type="GO" id="GO:0005737">
    <property type="term" value="C:cytoplasm"/>
    <property type="evidence" value="ECO:0007669"/>
    <property type="project" value="TreeGrafter"/>
</dbReference>
<accession>A0A6S6SF71</accession>
<dbReference type="InterPro" id="IPR029052">
    <property type="entry name" value="Metallo-depent_PP-like"/>
</dbReference>
<dbReference type="GO" id="GO:0110154">
    <property type="term" value="P:RNA decapping"/>
    <property type="evidence" value="ECO:0007669"/>
    <property type="project" value="TreeGrafter"/>
</dbReference>